<dbReference type="GeneID" id="87889764"/>
<evidence type="ECO:0000256" key="9">
    <source>
        <dbReference type="SAM" id="Phobius"/>
    </source>
</evidence>
<evidence type="ECO:0000256" key="5">
    <source>
        <dbReference type="ARBA" id="ARBA00023004"/>
    </source>
</evidence>
<evidence type="ECO:0000256" key="4">
    <source>
        <dbReference type="ARBA" id="ARBA00022723"/>
    </source>
</evidence>
<comment type="cofactor">
    <cofactor evidence="1 6">
        <name>heme</name>
        <dbReference type="ChEBI" id="CHEBI:30413"/>
    </cofactor>
</comment>
<dbReference type="PRINTS" id="PR00463">
    <property type="entry name" value="EP450I"/>
</dbReference>
<dbReference type="GO" id="GO:0005506">
    <property type="term" value="F:iron ion binding"/>
    <property type="evidence" value="ECO:0007669"/>
    <property type="project" value="InterPro"/>
</dbReference>
<accession>A0AAJ0GVB7</accession>
<dbReference type="GO" id="GO:0004497">
    <property type="term" value="F:monooxygenase activity"/>
    <property type="evidence" value="ECO:0007669"/>
    <property type="project" value="UniProtKB-KW"/>
</dbReference>
<dbReference type="PROSITE" id="PS00086">
    <property type="entry name" value="CYTOCHROME_P450"/>
    <property type="match status" value="1"/>
</dbReference>
<sequence>MTRLEMLTRARFTCRVTSAVSTTTYLPGTTVVMASSAEAVDHLVAFRYGLWILTRSHWSWLAAALVFPLSLFAWFTISWATSPLRRYPGPLLAGYSNLWRLAQVFSGRYHLTIKELHDKYGPVVRIGPNTLDLDYPELIKTIYGTDGRWRKTEFYHNNSTIVNGKTTFTVFSMTDQAEHARMKRPVVKYYSLSHVLGIEPHMDTVISDLLGHLDRRFANTNKECDLGEWIAFSQPFPTHSLIPNVRKPHPPKVAWDFISSASFSRRYGYMDAGHDFDGTIAAADKTLNYFSAVSQIPWLDYLLDKNPVLRIGPPNLANATRIALEALTSRIAATTQTQGRGKDMSECESESKSESGSKSDYLQHFLACKTTYPDLVDDNAVLGYLLINVLAGADTTAITLRAVLYFTLKHRETVYRRLAAEVRAAAAAAATARFDSARPAPYAAARQMPYLEAVVREAMRCHPAVAMLLERYVPEGGLALPDGSSCVPAGTAVGMNAYVVQRNRAVWGPDADDFHPERWLRADDGETEAQYRVRLQKMNAADLTFGGGSRVCIGRHLALVEVYKLVATLLNRYDMELAHPEREWTVTNRWFARQTGLIVKLRLRE</sequence>
<keyword evidence="3 6" id="KW-0349">Heme</keyword>
<feature type="compositionally biased region" description="Basic and acidic residues" evidence="8">
    <location>
        <begin position="340"/>
        <end position="356"/>
    </location>
</feature>
<name>A0AAJ0GVB7_9PEZI</name>
<dbReference type="SUPFAM" id="SSF48264">
    <property type="entry name" value="Cytochrome P450"/>
    <property type="match status" value="1"/>
</dbReference>
<evidence type="ECO:0000313" key="10">
    <source>
        <dbReference type="EMBL" id="KAK3306759.1"/>
    </source>
</evidence>
<evidence type="ECO:0000256" key="3">
    <source>
        <dbReference type="ARBA" id="ARBA00022617"/>
    </source>
</evidence>
<comment type="caution">
    <text evidence="10">The sequence shown here is derived from an EMBL/GenBank/DDBJ whole genome shotgun (WGS) entry which is preliminary data.</text>
</comment>
<keyword evidence="4 6" id="KW-0479">Metal-binding</keyword>
<dbReference type="Pfam" id="PF00067">
    <property type="entry name" value="p450"/>
    <property type="match status" value="1"/>
</dbReference>
<evidence type="ECO:0000256" key="8">
    <source>
        <dbReference type="SAM" id="MobiDB-lite"/>
    </source>
</evidence>
<dbReference type="InterPro" id="IPR050121">
    <property type="entry name" value="Cytochrome_P450_monoxygenase"/>
</dbReference>
<dbReference type="InterPro" id="IPR036396">
    <property type="entry name" value="Cyt_P450_sf"/>
</dbReference>
<dbReference type="Proteomes" id="UP001273166">
    <property type="component" value="Unassembled WGS sequence"/>
</dbReference>
<organism evidence="10 11">
    <name type="scientific">Chaetomium strumarium</name>
    <dbReference type="NCBI Taxonomy" id="1170767"/>
    <lineage>
        <taxon>Eukaryota</taxon>
        <taxon>Fungi</taxon>
        <taxon>Dikarya</taxon>
        <taxon>Ascomycota</taxon>
        <taxon>Pezizomycotina</taxon>
        <taxon>Sordariomycetes</taxon>
        <taxon>Sordariomycetidae</taxon>
        <taxon>Sordariales</taxon>
        <taxon>Chaetomiaceae</taxon>
        <taxon>Chaetomium</taxon>
    </lineage>
</organism>
<dbReference type="PANTHER" id="PTHR24305">
    <property type="entry name" value="CYTOCHROME P450"/>
    <property type="match status" value="1"/>
</dbReference>
<feature type="region of interest" description="Disordered" evidence="8">
    <location>
        <begin position="335"/>
        <end position="356"/>
    </location>
</feature>
<dbReference type="PANTHER" id="PTHR24305:SF232">
    <property type="entry name" value="P450, PUTATIVE (EUROFUNG)-RELATED"/>
    <property type="match status" value="1"/>
</dbReference>
<evidence type="ECO:0000256" key="7">
    <source>
        <dbReference type="RuleBase" id="RU000461"/>
    </source>
</evidence>
<protein>
    <submittedName>
        <fullName evidence="10">Cytochrome P450</fullName>
    </submittedName>
</protein>
<dbReference type="GO" id="GO:0020037">
    <property type="term" value="F:heme binding"/>
    <property type="evidence" value="ECO:0007669"/>
    <property type="project" value="InterPro"/>
</dbReference>
<evidence type="ECO:0000256" key="6">
    <source>
        <dbReference type="PIRSR" id="PIRSR602401-1"/>
    </source>
</evidence>
<feature type="transmembrane region" description="Helical" evidence="9">
    <location>
        <begin position="58"/>
        <end position="77"/>
    </location>
</feature>
<keyword evidence="11" id="KW-1185">Reference proteome</keyword>
<comment type="similarity">
    <text evidence="2 7">Belongs to the cytochrome P450 family.</text>
</comment>
<dbReference type="InterPro" id="IPR002401">
    <property type="entry name" value="Cyt_P450_E_grp-I"/>
</dbReference>
<keyword evidence="7" id="KW-0503">Monooxygenase</keyword>
<keyword evidence="9" id="KW-0472">Membrane</keyword>
<dbReference type="CDD" id="cd11060">
    <property type="entry name" value="CYP57A1-like"/>
    <property type="match status" value="1"/>
</dbReference>
<reference evidence="10" key="1">
    <citation type="journal article" date="2023" name="Mol. Phylogenet. Evol.">
        <title>Genome-scale phylogeny and comparative genomics of the fungal order Sordariales.</title>
        <authorList>
            <person name="Hensen N."/>
            <person name="Bonometti L."/>
            <person name="Westerberg I."/>
            <person name="Brannstrom I.O."/>
            <person name="Guillou S."/>
            <person name="Cros-Aarteil S."/>
            <person name="Calhoun S."/>
            <person name="Haridas S."/>
            <person name="Kuo A."/>
            <person name="Mondo S."/>
            <person name="Pangilinan J."/>
            <person name="Riley R."/>
            <person name="LaButti K."/>
            <person name="Andreopoulos B."/>
            <person name="Lipzen A."/>
            <person name="Chen C."/>
            <person name="Yan M."/>
            <person name="Daum C."/>
            <person name="Ng V."/>
            <person name="Clum A."/>
            <person name="Steindorff A."/>
            <person name="Ohm R.A."/>
            <person name="Martin F."/>
            <person name="Silar P."/>
            <person name="Natvig D.O."/>
            <person name="Lalanne C."/>
            <person name="Gautier V."/>
            <person name="Ament-Velasquez S.L."/>
            <person name="Kruys A."/>
            <person name="Hutchinson M.I."/>
            <person name="Powell A.J."/>
            <person name="Barry K."/>
            <person name="Miller A.N."/>
            <person name="Grigoriev I.V."/>
            <person name="Debuchy R."/>
            <person name="Gladieux P."/>
            <person name="Hiltunen Thoren M."/>
            <person name="Johannesson H."/>
        </authorList>
    </citation>
    <scope>NUCLEOTIDE SEQUENCE</scope>
    <source>
        <strain evidence="10">CBS 333.67</strain>
    </source>
</reference>
<keyword evidence="9" id="KW-0812">Transmembrane</keyword>
<dbReference type="AlphaFoldDB" id="A0AAJ0GVB7"/>
<proteinExistence type="inferred from homology"/>
<evidence type="ECO:0000313" key="11">
    <source>
        <dbReference type="Proteomes" id="UP001273166"/>
    </source>
</evidence>
<dbReference type="RefSeq" id="XP_062722539.1">
    <property type="nucleotide sequence ID" value="XM_062870935.1"/>
</dbReference>
<evidence type="ECO:0000256" key="2">
    <source>
        <dbReference type="ARBA" id="ARBA00010617"/>
    </source>
</evidence>
<feature type="binding site" description="axial binding residue" evidence="6">
    <location>
        <position position="552"/>
    </location>
    <ligand>
        <name>heme</name>
        <dbReference type="ChEBI" id="CHEBI:30413"/>
    </ligand>
    <ligandPart>
        <name>Fe</name>
        <dbReference type="ChEBI" id="CHEBI:18248"/>
    </ligandPart>
</feature>
<keyword evidence="9" id="KW-1133">Transmembrane helix</keyword>
<dbReference type="GO" id="GO:0016705">
    <property type="term" value="F:oxidoreductase activity, acting on paired donors, with incorporation or reduction of molecular oxygen"/>
    <property type="evidence" value="ECO:0007669"/>
    <property type="project" value="InterPro"/>
</dbReference>
<evidence type="ECO:0000256" key="1">
    <source>
        <dbReference type="ARBA" id="ARBA00001971"/>
    </source>
</evidence>
<keyword evidence="7" id="KW-0560">Oxidoreductase</keyword>
<gene>
    <name evidence="10" type="ORF">B0T15DRAFT_573688</name>
</gene>
<dbReference type="Gene3D" id="1.10.630.10">
    <property type="entry name" value="Cytochrome P450"/>
    <property type="match status" value="1"/>
</dbReference>
<dbReference type="PRINTS" id="PR00385">
    <property type="entry name" value="P450"/>
</dbReference>
<dbReference type="EMBL" id="JAUDZG010000003">
    <property type="protein sequence ID" value="KAK3306759.1"/>
    <property type="molecule type" value="Genomic_DNA"/>
</dbReference>
<keyword evidence="5 6" id="KW-0408">Iron</keyword>
<reference evidence="10" key="2">
    <citation type="submission" date="2023-06" db="EMBL/GenBank/DDBJ databases">
        <authorList>
            <consortium name="Lawrence Berkeley National Laboratory"/>
            <person name="Mondo S.J."/>
            <person name="Hensen N."/>
            <person name="Bonometti L."/>
            <person name="Westerberg I."/>
            <person name="Brannstrom I.O."/>
            <person name="Guillou S."/>
            <person name="Cros-Aarteil S."/>
            <person name="Calhoun S."/>
            <person name="Haridas S."/>
            <person name="Kuo A."/>
            <person name="Pangilinan J."/>
            <person name="Riley R."/>
            <person name="Labutti K."/>
            <person name="Andreopoulos B."/>
            <person name="Lipzen A."/>
            <person name="Chen C."/>
            <person name="Yanf M."/>
            <person name="Daum C."/>
            <person name="Ng V."/>
            <person name="Clum A."/>
            <person name="Steindorff A."/>
            <person name="Ohm R."/>
            <person name="Martin F."/>
            <person name="Silar P."/>
            <person name="Natvig D."/>
            <person name="Lalanne C."/>
            <person name="Gautier V."/>
            <person name="Ament-Velasquez S.L."/>
            <person name="Kruys A."/>
            <person name="Hutchinson M.I."/>
            <person name="Powell A.J."/>
            <person name="Barry K."/>
            <person name="Miller A.N."/>
            <person name="Grigoriev I.V."/>
            <person name="Debuchy R."/>
            <person name="Gladieux P."/>
            <person name="Thoren M.H."/>
            <person name="Johannesson H."/>
        </authorList>
    </citation>
    <scope>NUCLEOTIDE SEQUENCE</scope>
    <source>
        <strain evidence="10">CBS 333.67</strain>
    </source>
</reference>
<dbReference type="InterPro" id="IPR001128">
    <property type="entry name" value="Cyt_P450"/>
</dbReference>
<dbReference type="InterPro" id="IPR017972">
    <property type="entry name" value="Cyt_P450_CS"/>
</dbReference>